<dbReference type="EMBL" id="CP070608">
    <property type="protein sequence ID" value="QSE98858.1"/>
    <property type="molecule type" value="Genomic_DNA"/>
</dbReference>
<evidence type="ECO:0000256" key="1">
    <source>
        <dbReference type="SAM" id="Phobius"/>
    </source>
</evidence>
<name>A0A974WJC5_9BACT</name>
<dbReference type="KEGG" id="fuv:JR347_07195"/>
<feature type="transmembrane region" description="Helical" evidence="1">
    <location>
        <begin position="12"/>
        <end position="30"/>
    </location>
</feature>
<dbReference type="Proteomes" id="UP000662783">
    <property type="component" value="Chromosome"/>
</dbReference>
<dbReference type="RefSeq" id="WP_205723372.1">
    <property type="nucleotide sequence ID" value="NZ_CP070608.1"/>
</dbReference>
<keyword evidence="1" id="KW-0472">Membrane</keyword>
<sequence>MKRIFTTLSQKWPEYLLEILVLIIGIYGAFTLENWNDNRKAKADEFALFKNIIEDLKLDSLQAETCRAQLKNQLITADKMIEDIEDKDSIYNHENAGFIRWITVFSPRTQRNHSESISSIKNTKARKAIQEYFYDEDGVISVTKEYETIVIDRVRSYLADNNAYELKNVRKMFVGENQREILINPAKVAHILNDTQFQQILFERRFKTEQLLLFIEDQIQKNHTLSLILTEEINK</sequence>
<organism evidence="2 3">
    <name type="scientific">Fulvivirga lutea</name>
    <dbReference type="NCBI Taxonomy" id="2810512"/>
    <lineage>
        <taxon>Bacteria</taxon>
        <taxon>Pseudomonadati</taxon>
        <taxon>Bacteroidota</taxon>
        <taxon>Cytophagia</taxon>
        <taxon>Cytophagales</taxon>
        <taxon>Fulvivirgaceae</taxon>
        <taxon>Fulvivirga</taxon>
    </lineage>
</organism>
<evidence type="ECO:0000313" key="3">
    <source>
        <dbReference type="Proteomes" id="UP000662783"/>
    </source>
</evidence>
<evidence type="ECO:0000313" key="2">
    <source>
        <dbReference type="EMBL" id="QSE98858.1"/>
    </source>
</evidence>
<keyword evidence="1" id="KW-0812">Transmembrane</keyword>
<gene>
    <name evidence="2" type="ORF">JR347_07195</name>
</gene>
<accession>A0A974WJC5</accession>
<keyword evidence="1" id="KW-1133">Transmembrane helix</keyword>
<reference evidence="2" key="1">
    <citation type="submission" date="2021-02" db="EMBL/GenBank/DDBJ databases">
        <title>Fulvivirga sp. S481 isolated from sea water.</title>
        <authorList>
            <person name="Bae S.S."/>
            <person name="Baek K."/>
        </authorList>
    </citation>
    <scope>NUCLEOTIDE SEQUENCE</scope>
    <source>
        <strain evidence="2">S481</strain>
    </source>
</reference>
<dbReference type="AlphaFoldDB" id="A0A974WJC5"/>
<proteinExistence type="predicted"/>
<keyword evidence="3" id="KW-1185">Reference proteome</keyword>
<protein>
    <submittedName>
        <fullName evidence="2">Uncharacterized protein</fullName>
    </submittedName>
</protein>